<comment type="caution">
    <text evidence="1">The sequence shown here is derived from an EMBL/GenBank/DDBJ whole genome shotgun (WGS) entry which is preliminary data.</text>
</comment>
<evidence type="ECO:0000313" key="2">
    <source>
        <dbReference type="Proteomes" id="UP000824469"/>
    </source>
</evidence>
<dbReference type="GO" id="GO:0006401">
    <property type="term" value="P:RNA catabolic process"/>
    <property type="evidence" value="ECO:0007669"/>
    <property type="project" value="TreeGrafter"/>
</dbReference>
<protein>
    <submittedName>
        <fullName evidence="1">Uncharacterized protein</fullName>
    </submittedName>
</protein>
<sequence length="121" mass="13961">WKSLCRNTIRSSFHCFATFRSSSDEEVGSLKFYRLDDQKLLAWLCCKVKNMSKVLPTLNKLYSGRTEEQTMLDAVGLLAEYLKEDPWLCFLCNRLGLDVEATKKPQIKNSEFVELTSETIP</sequence>
<keyword evidence="2" id="KW-1185">Reference proteome</keyword>
<accession>A0AA38F769</accession>
<proteinExistence type="predicted"/>
<dbReference type="GO" id="GO:0032299">
    <property type="term" value="C:ribonuclease H2 complex"/>
    <property type="evidence" value="ECO:0007669"/>
    <property type="project" value="InterPro"/>
</dbReference>
<feature type="non-terminal residue" evidence="1">
    <location>
        <position position="1"/>
    </location>
</feature>
<dbReference type="Proteomes" id="UP000824469">
    <property type="component" value="Unassembled WGS sequence"/>
</dbReference>
<reference evidence="1 2" key="1">
    <citation type="journal article" date="2021" name="Nat. Plants">
        <title>The Taxus genome provides insights into paclitaxel biosynthesis.</title>
        <authorList>
            <person name="Xiong X."/>
            <person name="Gou J."/>
            <person name="Liao Q."/>
            <person name="Li Y."/>
            <person name="Zhou Q."/>
            <person name="Bi G."/>
            <person name="Li C."/>
            <person name="Du R."/>
            <person name="Wang X."/>
            <person name="Sun T."/>
            <person name="Guo L."/>
            <person name="Liang H."/>
            <person name="Lu P."/>
            <person name="Wu Y."/>
            <person name="Zhang Z."/>
            <person name="Ro D.K."/>
            <person name="Shang Y."/>
            <person name="Huang S."/>
            <person name="Yan J."/>
        </authorList>
    </citation>
    <scope>NUCLEOTIDE SEQUENCE [LARGE SCALE GENOMIC DNA]</scope>
    <source>
        <strain evidence="1">Ta-2019</strain>
    </source>
</reference>
<organism evidence="1 2">
    <name type="scientific">Taxus chinensis</name>
    <name type="common">Chinese yew</name>
    <name type="synonym">Taxus wallichiana var. chinensis</name>
    <dbReference type="NCBI Taxonomy" id="29808"/>
    <lineage>
        <taxon>Eukaryota</taxon>
        <taxon>Viridiplantae</taxon>
        <taxon>Streptophyta</taxon>
        <taxon>Embryophyta</taxon>
        <taxon>Tracheophyta</taxon>
        <taxon>Spermatophyta</taxon>
        <taxon>Pinopsida</taxon>
        <taxon>Pinidae</taxon>
        <taxon>Conifers II</taxon>
        <taxon>Cupressales</taxon>
        <taxon>Taxaceae</taxon>
        <taxon>Taxus</taxon>
    </lineage>
</organism>
<dbReference type="PANTHER" id="PTHR13383">
    <property type="entry name" value="RIBONUCLEASE H2 SUBUNIT B"/>
    <property type="match status" value="1"/>
</dbReference>
<name>A0AA38F769_TAXCH</name>
<dbReference type="AlphaFoldDB" id="A0AA38F769"/>
<dbReference type="PANTHER" id="PTHR13383:SF11">
    <property type="entry name" value="RIBONUCLEASE H2 SUBUNIT B"/>
    <property type="match status" value="1"/>
</dbReference>
<dbReference type="GO" id="GO:0005654">
    <property type="term" value="C:nucleoplasm"/>
    <property type="evidence" value="ECO:0007669"/>
    <property type="project" value="TreeGrafter"/>
</dbReference>
<dbReference type="Gene3D" id="1.10.20.120">
    <property type="match status" value="1"/>
</dbReference>
<dbReference type="EMBL" id="JAHRHJ020003813">
    <property type="protein sequence ID" value="KAH9290712.1"/>
    <property type="molecule type" value="Genomic_DNA"/>
</dbReference>
<gene>
    <name evidence="1" type="ORF">KI387_034829</name>
</gene>
<feature type="non-terminal residue" evidence="1">
    <location>
        <position position="121"/>
    </location>
</feature>
<dbReference type="InterPro" id="IPR040456">
    <property type="entry name" value="RNase_H2_suB"/>
</dbReference>
<evidence type="ECO:0000313" key="1">
    <source>
        <dbReference type="EMBL" id="KAH9290712.1"/>
    </source>
</evidence>